<evidence type="ECO:0000256" key="10">
    <source>
        <dbReference type="ARBA" id="ARBA00023316"/>
    </source>
</evidence>
<dbReference type="InParanoid" id="A3LMV8"/>
<evidence type="ECO:0000256" key="1">
    <source>
        <dbReference type="ARBA" id="ARBA00001452"/>
    </source>
</evidence>
<comment type="subcellular location">
    <subcellularLocation>
        <location evidence="2">Endomembrane system</location>
    </subcellularLocation>
</comment>
<dbReference type="HOGENOM" id="CLU_025694_1_1_1"/>
<evidence type="ECO:0000256" key="4">
    <source>
        <dbReference type="ARBA" id="ARBA00012350"/>
    </source>
</evidence>
<feature type="transmembrane region" description="Helical" evidence="12">
    <location>
        <begin position="435"/>
        <end position="456"/>
    </location>
</feature>
<evidence type="ECO:0000256" key="2">
    <source>
        <dbReference type="ARBA" id="ARBA00004308"/>
    </source>
</evidence>
<evidence type="ECO:0000256" key="6">
    <source>
        <dbReference type="ARBA" id="ARBA00022801"/>
    </source>
</evidence>
<comment type="catalytic activity">
    <reaction evidence="1 11">
        <text>Random hydrolysis of (1-&gt;6)-alpha-D-mannosidic linkages in unbranched (1-&gt;6)-mannans.</text>
        <dbReference type="EC" id="3.2.1.101"/>
    </reaction>
</comment>
<keyword evidence="6 11" id="KW-0378">Hydrolase</keyword>
<feature type="signal peptide" evidence="13">
    <location>
        <begin position="1"/>
        <end position="23"/>
    </location>
</feature>
<dbReference type="PANTHER" id="PTHR12145:SF36">
    <property type="entry name" value="MANNAN ENDO-1,6-ALPHA-MANNOSIDASE DCW1"/>
    <property type="match status" value="1"/>
</dbReference>
<organism evidence="14 15">
    <name type="scientific">Scheffersomyces stipitis (strain ATCC 58785 / CBS 6054 / NBRC 10063 / NRRL Y-11545)</name>
    <name type="common">Yeast</name>
    <name type="synonym">Pichia stipitis</name>
    <dbReference type="NCBI Taxonomy" id="322104"/>
    <lineage>
        <taxon>Eukaryota</taxon>
        <taxon>Fungi</taxon>
        <taxon>Dikarya</taxon>
        <taxon>Ascomycota</taxon>
        <taxon>Saccharomycotina</taxon>
        <taxon>Pichiomycetes</taxon>
        <taxon>Debaryomycetaceae</taxon>
        <taxon>Scheffersomyces</taxon>
    </lineage>
</organism>
<dbReference type="EC" id="3.2.1.101" evidence="4 11"/>
<dbReference type="FunFam" id="1.50.10.20:FF:000006">
    <property type="entry name" value="Mannan endo-1,6-alpha-mannosidase"/>
    <property type="match status" value="1"/>
</dbReference>
<evidence type="ECO:0000256" key="12">
    <source>
        <dbReference type="SAM" id="Phobius"/>
    </source>
</evidence>
<dbReference type="OrthoDB" id="4187847at2759"/>
<keyword evidence="7 12" id="KW-0472">Membrane</keyword>
<dbReference type="InterPro" id="IPR014480">
    <property type="entry name" value="Mannan-1_6-alpha_mannosidase"/>
</dbReference>
<protein>
    <recommendedName>
        <fullName evidence="4 11">Mannan endo-1,6-alpha-mannosidase</fullName>
        <ecNumber evidence="4 11">3.2.1.101</ecNumber>
    </recommendedName>
</protein>
<keyword evidence="9 11" id="KW-0326">Glycosidase</keyword>
<dbReference type="GO" id="GO:0016052">
    <property type="term" value="P:carbohydrate catabolic process"/>
    <property type="evidence" value="ECO:0007669"/>
    <property type="project" value="InterPro"/>
</dbReference>
<name>A3LMV8_PICST</name>
<evidence type="ECO:0000256" key="9">
    <source>
        <dbReference type="ARBA" id="ARBA00023295"/>
    </source>
</evidence>
<gene>
    <name evidence="14" type="primary">DFG5</name>
    <name evidence="14" type="ORF">PICST_87647</name>
</gene>
<dbReference type="GO" id="GO:0007117">
    <property type="term" value="P:budding cell bud growth"/>
    <property type="evidence" value="ECO:0007669"/>
    <property type="project" value="TreeGrafter"/>
</dbReference>
<evidence type="ECO:0000256" key="8">
    <source>
        <dbReference type="ARBA" id="ARBA00023180"/>
    </source>
</evidence>
<sequence>MLNPSRLASTFVLTLSAILSVSAVSLDVDSKESVCDAAKYVLDGTLNYYEGLKPGGTVGMFAPPNYWWNAGEAFGGIVDFYTFCNSTNETLRELIIDAMYHQAGENFNYIPSNQSMTEGNDDQGVWVMAIMQAVERNFTNPADHSWLSMTIAAFNTMNARWDTDHCGGGLRWQIFTWNSGYSYKNSVSNGCLFHLAARLARYLGNDTYADVADKVWDWMENTVEFLTDVDGTVTLYDGANIDTNCTDLTKKQWTYTYGIFMAGAAYMYDYTKDEKWLNRVNDLMETSASTFFPKSNGGYMTEIQCFFSNTCNNDQRSFRSLFSRCIGLTMKLVNSTQEVLGPLIEQSAKGAAASCSGGADGITCGMNWASGNWDGIYGLGEQTSALEVMNALIVEEPLKRSADPEVADKIDYNAGLNSHDTVNQNEITVTGKDRAGAGVLTAVVLGILLGGGAWMIF</sequence>
<keyword evidence="10" id="KW-0961">Cell wall biogenesis/degradation</keyword>
<dbReference type="GO" id="GO:0009272">
    <property type="term" value="P:fungal-type cell wall biogenesis"/>
    <property type="evidence" value="ECO:0007669"/>
    <property type="project" value="TreeGrafter"/>
</dbReference>
<dbReference type="KEGG" id="pic:PICST_87647"/>
<evidence type="ECO:0000256" key="13">
    <source>
        <dbReference type="SAM" id="SignalP"/>
    </source>
</evidence>
<evidence type="ECO:0000256" key="11">
    <source>
        <dbReference type="PIRNR" id="PIRNR016302"/>
    </source>
</evidence>
<dbReference type="OMA" id="NWIRDVG"/>
<dbReference type="RefSeq" id="XP_001382781.2">
    <property type="nucleotide sequence ID" value="XM_001382744.1"/>
</dbReference>
<keyword evidence="12" id="KW-0812">Transmembrane</keyword>
<dbReference type="GO" id="GO:0008496">
    <property type="term" value="F:mannan endo-1,6-alpha-mannosidase activity"/>
    <property type="evidence" value="ECO:0007669"/>
    <property type="project" value="UniProtKB-UniRule"/>
</dbReference>
<dbReference type="SUPFAM" id="SSF48208">
    <property type="entry name" value="Six-hairpin glycosidases"/>
    <property type="match status" value="1"/>
</dbReference>
<dbReference type="AlphaFoldDB" id="A3LMV8"/>
<dbReference type="GO" id="GO:0071555">
    <property type="term" value="P:cell wall organization"/>
    <property type="evidence" value="ECO:0007669"/>
    <property type="project" value="UniProtKB-KW"/>
</dbReference>
<dbReference type="Gene3D" id="1.50.10.20">
    <property type="match status" value="1"/>
</dbReference>
<feature type="chain" id="PRO_5002655454" description="Mannan endo-1,6-alpha-mannosidase" evidence="13">
    <location>
        <begin position="24"/>
        <end position="457"/>
    </location>
</feature>
<dbReference type="PANTHER" id="PTHR12145">
    <property type="entry name" value="MANNAN ENDO-1,6-ALPHA-MANNOSIDASE DCW1"/>
    <property type="match status" value="1"/>
</dbReference>
<evidence type="ECO:0000256" key="3">
    <source>
        <dbReference type="ARBA" id="ARBA00009699"/>
    </source>
</evidence>
<evidence type="ECO:0000313" key="15">
    <source>
        <dbReference type="Proteomes" id="UP000002258"/>
    </source>
</evidence>
<keyword evidence="8" id="KW-0325">Glycoprotein</keyword>
<evidence type="ECO:0000256" key="5">
    <source>
        <dbReference type="ARBA" id="ARBA00022729"/>
    </source>
</evidence>
<dbReference type="GO" id="GO:0012505">
    <property type="term" value="C:endomembrane system"/>
    <property type="evidence" value="ECO:0007669"/>
    <property type="project" value="UniProtKB-SubCell"/>
</dbReference>
<keyword evidence="15" id="KW-1185">Reference proteome</keyword>
<evidence type="ECO:0000313" key="14">
    <source>
        <dbReference type="EMBL" id="ABN64752.2"/>
    </source>
</evidence>
<reference evidence="14 15" key="1">
    <citation type="journal article" date="2007" name="Nat. Biotechnol.">
        <title>Genome sequence of the lignocellulose-bioconverting and xylose-fermenting yeast Pichia stipitis.</title>
        <authorList>
            <person name="Jeffries T.W."/>
            <person name="Grigoriev I.V."/>
            <person name="Grimwood J."/>
            <person name="Laplaza J.M."/>
            <person name="Aerts A."/>
            <person name="Salamov A."/>
            <person name="Schmutz J."/>
            <person name="Lindquist E."/>
            <person name="Dehal P."/>
            <person name="Shapiro H."/>
            <person name="Jin Y.S."/>
            <person name="Passoth V."/>
            <person name="Richardson P.M."/>
        </authorList>
    </citation>
    <scope>NUCLEOTIDE SEQUENCE [LARGE SCALE GENOMIC DNA]</scope>
    <source>
        <strain evidence="15">ATCC 58785 / CBS 6054 / NBRC 10063 / NRRL Y-11545</strain>
    </source>
</reference>
<dbReference type="eggNOG" id="ENOG502QWHG">
    <property type="taxonomic scope" value="Eukaryota"/>
</dbReference>
<accession>A3LMV8</accession>
<dbReference type="InterPro" id="IPR005198">
    <property type="entry name" value="Glyco_hydro_76"/>
</dbReference>
<dbReference type="STRING" id="322104.A3LMV8"/>
<dbReference type="Pfam" id="PF03663">
    <property type="entry name" value="Glyco_hydro_76"/>
    <property type="match status" value="1"/>
</dbReference>
<proteinExistence type="inferred from homology"/>
<dbReference type="Proteomes" id="UP000002258">
    <property type="component" value="Chromosome 2"/>
</dbReference>
<dbReference type="PIRSF" id="PIRSF016302">
    <property type="entry name" value="Man_a_manosd"/>
    <property type="match status" value="1"/>
</dbReference>
<dbReference type="InterPro" id="IPR008928">
    <property type="entry name" value="6-hairpin_glycosidase_sf"/>
</dbReference>
<comment type="similarity">
    <text evidence="3 11">Belongs to the glycosyl hydrolase 76 family.</text>
</comment>
<evidence type="ECO:0000256" key="7">
    <source>
        <dbReference type="ARBA" id="ARBA00023136"/>
    </source>
</evidence>
<keyword evidence="5 13" id="KW-0732">Signal</keyword>
<keyword evidence="12" id="KW-1133">Transmembrane helix</keyword>
<dbReference type="EMBL" id="CP000496">
    <property type="protein sequence ID" value="ABN64752.2"/>
    <property type="molecule type" value="Genomic_DNA"/>
</dbReference>
<dbReference type="GeneID" id="4836787"/>